<organism evidence="1 2">
    <name type="scientific">Euplotes crassus</name>
    <dbReference type="NCBI Taxonomy" id="5936"/>
    <lineage>
        <taxon>Eukaryota</taxon>
        <taxon>Sar</taxon>
        <taxon>Alveolata</taxon>
        <taxon>Ciliophora</taxon>
        <taxon>Intramacronucleata</taxon>
        <taxon>Spirotrichea</taxon>
        <taxon>Hypotrichia</taxon>
        <taxon>Euplotida</taxon>
        <taxon>Euplotidae</taxon>
        <taxon>Moneuplotes</taxon>
    </lineage>
</organism>
<gene>
    <name evidence="1" type="ORF">ECRASSUSDP1_LOCUS4998</name>
</gene>
<evidence type="ECO:0000313" key="1">
    <source>
        <dbReference type="EMBL" id="CAI2363662.1"/>
    </source>
</evidence>
<dbReference type="AlphaFoldDB" id="A0AAD1X9F7"/>
<comment type="caution">
    <text evidence="1">The sequence shown here is derived from an EMBL/GenBank/DDBJ whole genome shotgun (WGS) entry which is preliminary data.</text>
</comment>
<proteinExistence type="predicted"/>
<dbReference type="EMBL" id="CAMPGE010004811">
    <property type="protein sequence ID" value="CAI2363662.1"/>
    <property type="molecule type" value="Genomic_DNA"/>
</dbReference>
<dbReference type="Proteomes" id="UP001295684">
    <property type="component" value="Unassembled WGS sequence"/>
</dbReference>
<name>A0AAD1X9F7_EUPCR</name>
<reference evidence="1" key="1">
    <citation type="submission" date="2023-07" db="EMBL/GenBank/DDBJ databases">
        <authorList>
            <consortium name="AG Swart"/>
            <person name="Singh M."/>
            <person name="Singh A."/>
            <person name="Seah K."/>
            <person name="Emmerich C."/>
        </authorList>
    </citation>
    <scope>NUCLEOTIDE SEQUENCE</scope>
    <source>
        <strain evidence="1">DP1</strain>
    </source>
</reference>
<sequence>MGCGLTQSGIPPLQIRFKLQRKFKPVPEEVKQIQRDQDRVPDYKSLEQWLKKYQLFTSPSKALTEEEWEQDFSGECQQDRRLMKLQCSNRLPVIKALQIRHANLIDSDVLWEFLTQAVPDKLQTFVFNFEGNPKEIIQNLKLVLSNTTNNVYFSRMTLTKAQFVFLFESCIHVNSLTFKECTFKDFDESLAIDLTLKATLQQVTFLKCFRTNSLALKWVISAISMTVLQTSKFKIILDEEDILSDEKKAELNECHKKQKYLWASDVFMQYFLDTGFMQTDNFENSCLFRGGWDWANNCKHGFSHKKEKYLDEFAIYDQGKFYGYQFTESHRFNYDCYSQIYGMEGKYHGLVKNENDIFLYENGIKIKKFSNDEAKKVQKGDDFWLQLLKPDSQISLLCYPQLVNKVHPIQAQALQAENNMRLEICAHFGRKGAILGVFDPEMVSKKGKMYLFKKYKKEDCDTYKIETPAGSETSFLLSSTKFTKEDVKEGKDMVRALLDEYEMTSTILKVTSAEMEINKRIIKEDQGILLYNLWCTV</sequence>
<protein>
    <submittedName>
        <fullName evidence="1">Uncharacterized protein</fullName>
    </submittedName>
</protein>
<accession>A0AAD1X9F7</accession>
<evidence type="ECO:0000313" key="2">
    <source>
        <dbReference type="Proteomes" id="UP001295684"/>
    </source>
</evidence>
<keyword evidence="2" id="KW-1185">Reference proteome</keyword>